<dbReference type="InterPro" id="IPR004154">
    <property type="entry name" value="Anticodon-bd"/>
</dbReference>
<evidence type="ECO:0000256" key="9">
    <source>
        <dbReference type="ARBA" id="ARBA00047671"/>
    </source>
</evidence>
<dbReference type="EC" id="6.1.1.15" evidence="2"/>
<comment type="caution">
    <text evidence="11">The sequence shown here is derived from an EMBL/GenBank/DDBJ whole genome shotgun (WGS) entry which is preliminary data.</text>
</comment>
<feature type="domain" description="Aminoacyl-transfer RNA synthetases class-II family profile" evidence="10">
    <location>
        <begin position="1"/>
        <end position="460"/>
    </location>
</feature>
<evidence type="ECO:0000256" key="3">
    <source>
        <dbReference type="ARBA" id="ARBA00022598"/>
    </source>
</evidence>
<dbReference type="Pfam" id="PF00587">
    <property type="entry name" value="tRNA-synt_2b"/>
    <property type="match status" value="1"/>
</dbReference>
<dbReference type="EMBL" id="AZGZ01000001">
    <property type="protein sequence ID" value="KZZ98001.1"/>
    <property type="molecule type" value="Genomic_DNA"/>
</dbReference>
<proteinExistence type="inferred from homology"/>
<sequence>MHQAYSGIFHMLPLGLRVQDKLEKLIDKQMRSLGASKVSLSSLSSQTLWHKSGRLNKDSELFQLEDRRGAKYLLAPTHEEEITSLVGSLIKSYRDLPIRLYQITRKYRDEPRPRQGLLRGREFIMKDLYTFDTNVEAALETYNSVKAAYVRLFDELKVPYKIAAADSGNIGGDFSHEFHIPSAKGEDTVIACKSCHHTWNEELSTGQYFNGANERSVKHETPKLEAEPESVGTNQAEAISTDVWTGLSADGTTLVRAFYPKFLISETSEEPVQREPNAHAIKSLCQSLGIRMNTGIKQPLQKWQPQIIEGGQGRVVDIYDHRVRKYDRPPIAGLLPPNTESQAISIQHSMVDVHPETQAPLDCIKALPGDVCPKCGETAIETHTTIELGHTFHLGTTYSKLLGANVTLDSAKMDNALTAASGSHKSTTVPLEMGCHGIGVSRMISAVADTLSDSRGLNWPKAIAPFEVVIIADKTVSEMAEKVYDCIVQGNSGAGTVDGVIDDRDKSLVWRMRDADLVGYPVIVVLGKAWKNEGKVEVQCRQLDNLRESVSLEDLQAFIQSLLGRL</sequence>
<dbReference type="GO" id="GO:0006433">
    <property type="term" value="P:prolyl-tRNA aminoacylation"/>
    <property type="evidence" value="ECO:0007669"/>
    <property type="project" value="InterPro"/>
</dbReference>
<evidence type="ECO:0000256" key="1">
    <source>
        <dbReference type="ARBA" id="ARBA00008226"/>
    </source>
</evidence>
<dbReference type="SUPFAM" id="SSF52954">
    <property type="entry name" value="Class II aaRS ABD-related"/>
    <property type="match status" value="1"/>
</dbReference>
<dbReference type="PROSITE" id="PS50862">
    <property type="entry name" value="AA_TRNA_LIGASE_II"/>
    <property type="match status" value="1"/>
</dbReference>
<evidence type="ECO:0000256" key="5">
    <source>
        <dbReference type="ARBA" id="ARBA00022840"/>
    </source>
</evidence>
<comment type="similarity">
    <text evidence="1">Belongs to the class-II aminoacyl-tRNA synthetase family.</text>
</comment>
<dbReference type="Proteomes" id="UP000242877">
    <property type="component" value="Unassembled WGS sequence"/>
</dbReference>
<name>A0A168DQH5_9EURO</name>
<evidence type="ECO:0000256" key="8">
    <source>
        <dbReference type="ARBA" id="ARBA00029731"/>
    </source>
</evidence>
<evidence type="ECO:0000313" key="12">
    <source>
        <dbReference type="Proteomes" id="UP000242877"/>
    </source>
</evidence>
<evidence type="ECO:0000256" key="7">
    <source>
        <dbReference type="ARBA" id="ARBA00023146"/>
    </source>
</evidence>
<organism evidence="11 12">
    <name type="scientific">Ascosphaera apis ARSEF 7405</name>
    <dbReference type="NCBI Taxonomy" id="392613"/>
    <lineage>
        <taxon>Eukaryota</taxon>
        <taxon>Fungi</taxon>
        <taxon>Dikarya</taxon>
        <taxon>Ascomycota</taxon>
        <taxon>Pezizomycotina</taxon>
        <taxon>Eurotiomycetes</taxon>
        <taxon>Eurotiomycetidae</taxon>
        <taxon>Onygenales</taxon>
        <taxon>Ascosphaeraceae</taxon>
        <taxon>Ascosphaera</taxon>
    </lineage>
</organism>
<accession>A0A168DQH5</accession>
<evidence type="ECO:0000256" key="6">
    <source>
        <dbReference type="ARBA" id="ARBA00022917"/>
    </source>
</evidence>
<dbReference type="CDD" id="cd08168">
    <property type="entry name" value="Cytochrom_C3"/>
    <property type="match status" value="1"/>
</dbReference>
<gene>
    <name evidence="11" type="ORF">AAP_00262</name>
</gene>
<dbReference type="PANTHER" id="PTHR42753:SF2">
    <property type="entry name" value="PROLINE--TRNA LIGASE"/>
    <property type="match status" value="1"/>
</dbReference>
<dbReference type="InterPro" id="IPR006195">
    <property type="entry name" value="aa-tRNA-synth_II"/>
</dbReference>
<dbReference type="OrthoDB" id="10267474at2759"/>
<dbReference type="GO" id="GO:0005739">
    <property type="term" value="C:mitochondrion"/>
    <property type="evidence" value="ECO:0007669"/>
    <property type="project" value="TreeGrafter"/>
</dbReference>
<dbReference type="InterPro" id="IPR036621">
    <property type="entry name" value="Anticodon-bd_dom_sf"/>
</dbReference>
<dbReference type="GO" id="GO:0005524">
    <property type="term" value="F:ATP binding"/>
    <property type="evidence" value="ECO:0007669"/>
    <property type="project" value="UniProtKB-KW"/>
</dbReference>
<evidence type="ECO:0000259" key="10">
    <source>
        <dbReference type="PROSITE" id="PS50862"/>
    </source>
</evidence>
<dbReference type="VEuPathDB" id="FungiDB:AAP_00262"/>
<dbReference type="PRINTS" id="PR01046">
    <property type="entry name" value="TRNASYNTHPRO"/>
</dbReference>
<protein>
    <recommendedName>
        <fullName evidence="2">proline--tRNA ligase</fullName>
        <ecNumber evidence="2">6.1.1.15</ecNumber>
    </recommendedName>
    <alternativeName>
        <fullName evidence="8">Prolyl-tRNA synthetase</fullName>
    </alternativeName>
</protein>
<evidence type="ECO:0000256" key="4">
    <source>
        <dbReference type="ARBA" id="ARBA00022741"/>
    </source>
</evidence>
<keyword evidence="7 11" id="KW-0030">Aminoacyl-tRNA synthetase</keyword>
<dbReference type="InterPro" id="IPR045864">
    <property type="entry name" value="aa-tRNA-synth_II/BPL/LPL"/>
</dbReference>
<dbReference type="AlphaFoldDB" id="A0A168DQH5"/>
<dbReference type="InterPro" id="IPR002314">
    <property type="entry name" value="aa-tRNA-synt_IIb"/>
</dbReference>
<dbReference type="Pfam" id="PF03129">
    <property type="entry name" value="HGTP_anticodon"/>
    <property type="match status" value="1"/>
</dbReference>
<keyword evidence="5" id="KW-0067">ATP-binding</keyword>
<dbReference type="GO" id="GO:0004827">
    <property type="term" value="F:proline-tRNA ligase activity"/>
    <property type="evidence" value="ECO:0007669"/>
    <property type="project" value="UniProtKB-EC"/>
</dbReference>
<dbReference type="PANTHER" id="PTHR42753">
    <property type="entry name" value="MITOCHONDRIAL RIBOSOME PROTEIN L39/PROLYL-TRNA LIGASE FAMILY MEMBER"/>
    <property type="match status" value="1"/>
</dbReference>
<dbReference type="InterPro" id="IPR050062">
    <property type="entry name" value="Pro-tRNA_synthetase"/>
</dbReference>
<dbReference type="SUPFAM" id="SSF55681">
    <property type="entry name" value="Class II aaRS and biotin synthetases"/>
    <property type="match status" value="1"/>
</dbReference>
<comment type="catalytic activity">
    <reaction evidence="9">
        <text>tRNA(Pro) + L-proline + ATP = L-prolyl-tRNA(Pro) + AMP + diphosphate</text>
        <dbReference type="Rhea" id="RHEA:14305"/>
        <dbReference type="Rhea" id="RHEA-COMP:9700"/>
        <dbReference type="Rhea" id="RHEA-COMP:9702"/>
        <dbReference type="ChEBI" id="CHEBI:30616"/>
        <dbReference type="ChEBI" id="CHEBI:33019"/>
        <dbReference type="ChEBI" id="CHEBI:60039"/>
        <dbReference type="ChEBI" id="CHEBI:78442"/>
        <dbReference type="ChEBI" id="CHEBI:78532"/>
        <dbReference type="ChEBI" id="CHEBI:456215"/>
        <dbReference type="EC" id="6.1.1.15"/>
    </reaction>
</comment>
<keyword evidence="3" id="KW-0436">Ligase</keyword>
<dbReference type="Gene3D" id="3.30.930.10">
    <property type="entry name" value="Bira Bifunctional Protein, Domain 2"/>
    <property type="match status" value="2"/>
</dbReference>
<dbReference type="InterPro" id="IPR002316">
    <property type="entry name" value="Pro-tRNA-ligase_IIa"/>
</dbReference>
<keyword evidence="12" id="KW-1185">Reference proteome</keyword>
<reference evidence="11 12" key="1">
    <citation type="journal article" date="2016" name="Genome Biol. Evol.">
        <title>Divergent and convergent evolution of fungal pathogenicity.</title>
        <authorList>
            <person name="Shang Y."/>
            <person name="Xiao G."/>
            <person name="Zheng P."/>
            <person name="Cen K."/>
            <person name="Zhan S."/>
            <person name="Wang C."/>
        </authorList>
    </citation>
    <scope>NUCLEOTIDE SEQUENCE [LARGE SCALE GENOMIC DNA]</scope>
    <source>
        <strain evidence="11 12">ARSEF 7405</strain>
    </source>
</reference>
<dbReference type="Gene3D" id="3.40.50.800">
    <property type="entry name" value="Anticodon-binding domain"/>
    <property type="match status" value="1"/>
</dbReference>
<keyword evidence="6" id="KW-0648">Protein biosynthesis</keyword>
<evidence type="ECO:0000256" key="2">
    <source>
        <dbReference type="ARBA" id="ARBA00012831"/>
    </source>
</evidence>
<evidence type="ECO:0000313" key="11">
    <source>
        <dbReference type="EMBL" id="KZZ98001.1"/>
    </source>
</evidence>
<keyword evidence="4" id="KW-0547">Nucleotide-binding</keyword>